<evidence type="ECO:0000256" key="4">
    <source>
        <dbReference type="ARBA" id="ARBA00035682"/>
    </source>
</evidence>
<gene>
    <name evidence="7" type="primary">AURKAIP1</name>
</gene>
<comment type="subcellular location">
    <subcellularLocation>
        <location evidence="1">Mitochondrion</location>
    </subcellularLocation>
</comment>
<dbReference type="InterPro" id="IPR013177">
    <property type="entry name" value="Ribosomal_mS38_C"/>
</dbReference>
<dbReference type="GO" id="GO:0005759">
    <property type="term" value="C:mitochondrial matrix"/>
    <property type="evidence" value="ECO:0007669"/>
    <property type="project" value="Ensembl"/>
</dbReference>
<feature type="domain" description="Ribosomal protein mS38 C-terminal" evidence="6">
    <location>
        <begin position="134"/>
        <end position="167"/>
    </location>
</feature>
<dbReference type="Proteomes" id="UP000472272">
    <property type="component" value="Chromosome 8"/>
</dbReference>
<feature type="region of interest" description="Disordered" evidence="5">
    <location>
        <begin position="106"/>
        <end position="131"/>
    </location>
</feature>
<reference evidence="7 8" key="1">
    <citation type="journal article" date="2019" name="Proc. Natl. Acad. Sci. U.S.A.">
        <title>Regulatory changes in pterin and carotenoid genes underlie balanced color polymorphisms in the wall lizard.</title>
        <authorList>
            <person name="Andrade P."/>
            <person name="Pinho C."/>
            <person name="Perez I de Lanuza G."/>
            <person name="Afonso S."/>
            <person name="Brejcha J."/>
            <person name="Rubin C.J."/>
            <person name="Wallerman O."/>
            <person name="Pereira P."/>
            <person name="Sabatino S.J."/>
            <person name="Bellati A."/>
            <person name="Pellitteri-Rosa D."/>
            <person name="Bosakova Z."/>
            <person name="Bunikis I."/>
            <person name="Carretero M.A."/>
            <person name="Feiner N."/>
            <person name="Marsik P."/>
            <person name="Pauperio F."/>
            <person name="Salvi D."/>
            <person name="Soler L."/>
            <person name="While G.M."/>
            <person name="Uller T."/>
            <person name="Font E."/>
            <person name="Andersson L."/>
            <person name="Carneiro M."/>
        </authorList>
    </citation>
    <scope>NUCLEOTIDE SEQUENCE</scope>
</reference>
<sequence>MLLPRLTSQIARASRFAERFLSRSAISLPVPRLAASANYSTLPSNRNGAQPQQWYALDPELEEILVPRKMSISPLESWLTVQYVLPKGVGAINVYEKLGYESNHQYELPTSSRGTEAEDDSEEGGGELNRGKMECKNVLKIRRRKMNKHKYRKLMKRTKFLRKKVREGRRRRKQKRFERDLERVWRRAGLRKAPEGWTAPKIYLKNVKSD</sequence>
<evidence type="ECO:0000256" key="2">
    <source>
        <dbReference type="ARBA" id="ARBA00023128"/>
    </source>
</evidence>
<evidence type="ECO:0000256" key="3">
    <source>
        <dbReference type="ARBA" id="ARBA00035647"/>
    </source>
</evidence>
<dbReference type="KEGG" id="pmua:114602521"/>
<evidence type="ECO:0000313" key="7">
    <source>
        <dbReference type="Ensembl" id="ENSPMRP00000021830.1"/>
    </source>
</evidence>
<evidence type="ECO:0000256" key="1">
    <source>
        <dbReference type="ARBA" id="ARBA00004173"/>
    </source>
</evidence>
<name>A0A670JC84_PODMU</name>
<dbReference type="RefSeq" id="XP_028596689.1">
    <property type="nucleotide sequence ID" value="XM_028740856.1"/>
</dbReference>
<dbReference type="OrthoDB" id="6139741at2759"/>
<dbReference type="GO" id="GO:0005654">
    <property type="term" value="C:nucleoplasm"/>
    <property type="evidence" value="ECO:0007669"/>
    <property type="project" value="Ensembl"/>
</dbReference>
<dbReference type="SMART" id="SM01155">
    <property type="entry name" value="DUF1713"/>
    <property type="match status" value="1"/>
</dbReference>
<dbReference type="GO" id="GO:0045862">
    <property type="term" value="P:positive regulation of proteolysis"/>
    <property type="evidence" value="ECO:0007669"/>
    <property type="project" value="Ensembl"/>
</dbReference>
<dbReference type="CDD" id="cd23699">
    <property type="entry name" value="At5g63150_CTD"/>
    <property type="match status" value="1"/>
</dbReference>
<dbReference type="CTD" id="54998"/>
<evidence type="ECO:0000313" key="8">
    <source>
        <dbReference type="Proteomes" id="UP000472272"/>
    </source>
</evidence>
<dbReference type="PANTHER" id="PTHR32035">
    <property type="entry name" value="AURORA KINASE A-INTERACTING PROTEIN"/>
    <property type="match status" value="1"/>
</dbReference>
<reference evidence="7" key="2">
    <citation type="submission" date="2025-08" db="UniProtKB">
        <authorList>
            <consortium name="Ensembl"/>
        </authorList>
    </citation>
    <scope>IDENTIFICATION</scope>
</reference>
<dbReference type="Pfam" id="PF08213">
    <property type="entry name" value="COX24_C"/>
    <property type="match status" value="1"/>
</dbReference>
<keyword evidence="2" id="KW-0496">Mitochondrion</keyword>
<comment type="similarity">
    <text evidence="3">Belongs to the mitochondrion-specific ribosomal protein mS38 family.</text>
</comment>
<dbReference type="GeneTree" id="ENSGT00390000012802"/>
<dbReference type="PANTHER" id="PTHR32035:SF3">
    <property type="entry name" value="SMALL RIBOSOMAL SUBUNIT PROTEIN MS38"/>
    <property type="match status" value="1"/>
</dbReference>
<accession>A0A670JC84</accession>
<protein>
    <recommendedName>
        <fullName evidence="4">Small ribosomal subunit protein mS38</fullName>
    </recommendedName>
</protein>
<proteinExistence type="inferred from homology"/>
<dbReference type="AlphaFoldDB" id="A0A670JC84"/>
<reference evidence="7" key="3">
    <citation type="submission" date="2025-09" db="UniProtKB">
        <authorList>
            <consortium name="Ensembl"/>
        </authorList>
    </citation>
    <scope>IDENTIFICATION</scope>
</reference>
<evidence type="ECO:0000256" key="5">
    <source>
        <dbReference type="SAM" id="MobiDB-lite"/>
    </source>
</evidence>
<dbReference type="Ensembl" id="ENSPMRT00000023170.1">
    <property type="protein sequence ID" value="ENSPMRP00000021830.1"/>
    <property type="gene ID" value="ENSPMRG00000014175.1"/>
</dbReference>
<keyword evidence="8" id="KW-1185">Reference proteome</keyword>
<dbReference type="RefSeq" id="XP_028596690.1">
    <property type="nucleotide sequence ID" value="XM_028740857.1"/>
</dbReference>
<dbReference type="OMA" id="GWTTPKI"/>
<evidence type="ECO:0000259" key="6">
    <source>
        <dbReference type="SMART" id="SM01155"/>
    </source>
</evidence>
<dbReference type="GeneID" id="114602521"/>
<organism evidence="7 8">
    <name type="scientific">Podarcis muralis</name>
    <name type="common">Wall lizard</name>
    <name type="synonym">Lacerta muralis</name>
    <dbReference type="NCBI Taxonomy" id="64176"/>
    <lineage>
        <taxon>Eukaryota</taxon>
        <taxon>Metazoa</taxon>
        <taxon>Chordata</taxon>
        <taxon>Craniata</taxon>
        <taxon>Vertebrata</taxon>
        <taxon>Euteleostomi</taxon>
        <taxon>Lepidosauria</taxon>
        <taxon>Squamata</taxon>
        <taxon>Bifurcata</taxon>
        <taxon>Unidentata</taxon>
        <taxon>Episquamata</taxon>
        <taxon>Laterata</taxon>
        <taxon>Lacertibaenia</taxon>
        <taxon>Lacertidae</taxon>
        <taxon>Podarcis</taxon>
    </lineage>
</organism>